<reference evidence="2 3" key="1">
    <citation type="submission" date="2015-09" db="EMBL/GenBank/DDBJ databases">
        <authorList>
            <consortium name="Swine Surveillance"/>
        </authorList>
    </citation>
    <scope>NUCLEOTIDE SEQUENCE [LARGE SCALE GENOMIC DNA]</scope>
    <source>
        <strain evidence="2 3">CECT 7648</strain>
    </source>
</reference>
<accession>A0A0P1G7Y9</accession>
<proteinExistence type="predicted"/>
<dbReference type="Proteomes" id="UP000054935">
    <property type="component" value="Unassembled WGS sequence"/>
</dbReference>
<evidence type="ECO:0000313" key="3">
    <source>
        <dbReference type="Proteomes" id="UP000054935"/>
    </source>
</evidence>
<sequence>MQVTSVSIPITPQPSSHVLGRSETNATGLRETRVQPIADARDPEAPMREGQSAEKFWRSASGLPDPDSHMAPPSIMQIKISQMLDQQAVELETKTEGVDRSEQKSKDETIDPAYDRIMSDKSDDEAVTKLPSEVAGTETEQNAEPANAKITPFARYAEAANLSRSPAQEAVTEE</sequence>
<feature type="compositionally biased region" description="Basic and acidic residues" evidence="1">
    <location>
        <begin position="39"/>
        <end position="57"/>
    </location>
</feature>
<feature type="region of interest" description="Disordered" evidence="1">
    <location>
        <begin position="1"/>
        <end position="72"/>
    </location>
</feature>
<feature type="region of interest" description="Disordered" evidence="1">
    <location>
        <begin position="92"/>
        <end position="149"/>
    </location>
</feature>
<feature type="compositionally biased region" description="Basic and acidic residues" evidence="1">
    <location>
        <begin position="92"/>
        <end position="127"/>
    </location>
</feature>
<evidence type="ECO:0000313" key="2">
    <source>
        <dbReference type="EMBL" id="CUH77782.1"/>
    </source>
</evidence>
<dbReference type="EMBL" id="CYSE01000003">
    <property type="protein sequence ID" value="CUH77782.1"/>
    <property type="molecule type" value="Genomic_DNA"/>
</dbReference>
<feature type="compositionally biased region" description="Polar residues" evidence="1">
    <location>
        <begin position="1"/>
        <end position="27"/>
    </location>
</feature>
<name>A0A0P1G7Y9_9RHOB</name>
<evidence type="ECO:0000256" key="1">
    <source>
        <dbReference type="SAM" id="MobiDB-lite"/>
    </source>
</evidence>
<dbReference type="STRING" id="441103.TRN7648_01618"/>
<dbReference type="AlphaFoldDB" id="A0A0P1G7Y9"/>
<gene>
    <name evidence="2" type="ORF">TRN7648_01618</name>
</gene>
<organism evidence="2 3">
    <name type="scientific">Tropicibacter naphthalenivorans</name>
    <dbReference type="NCBI Taxonomy" id="441103"/>
    <lineage>
        <taxon>Bacteria</taxon>
        <taxon>Pseudomonadati</taxon>
        <taxon>Pseudomonadota</taxon>
        <taxon>Alphaproteobacteria</taxon>
        <taxon>Rhodobacterales</taxon>
        <taxon>Roseobacteraceae</taxon>
        <taxon>Tropicibacter</taxon>
    </lineage>
</organism>
<keyword evidence="3" id="KW-1185">Reference proteome</keyword>
<protein>
    <submittedName>
        <fullName evidence="2">Uncharacterized protein</fullName>
    </submittedName>
</protein>